<dbReference type="Gene3D" id="2.40.50.100">
    <property type="match status" value="1"/>
</dbReference>
<keyword evidence="1" id="KW-0813">Transport</keyword>
<reference evidence="8" key="1">
    <citation type="submission" date="2020-05" db="EMBL/GenBank/DDBJ databases">
        <authorList>
            <person name="Chiriac C."/>
            <person name="Salcher M."/>
            <person name="Ghai R."/>
            <person name="Kavagutti S V."/>
        </authorList>
    </citation>
    <scope>NUCLEOTIDE SEQUENCE</scope>
</reference>
<dbReference type="PROSITE" id="PS50893">
    <property type="entry name" value="ABC_TRANSPORTER_2"/>
    <property type="match status" value="1"/>
</dbReference>
<dbReference type="InterPro" id="IPR017871">
    <property type="entry name" value="ABC_transporter-like_CS"/>
</dbReference>
<dbReference type="AlphaFoldDB" id="A0A6J5YW07"/>
<dbReference type="SUPFAM" id="SSF50331">
    <property type="entry name" value="MOP-like"/>
    <property type="match status" value="1"/>
</dbReference>
<sequence length="384" mass="43369">MPKLIFKDVSKSFGETLVIKNFSAEIPDQQFLVLLGPSGCGKSTMLRMIAGLIDITEGQIQFDDLVVNDLEPKKRSVAFVFQSYALYPHLTVRANIAFPLLMDNFRWWQHIPVVGHFKRRADLRNPEIQKKISEIAETMELTSYLNRRPKTLSGGQRQRVALARALVRDPSIYLLDEPLSNLDAKLRAQMRVEITNLYQKVHKTFVYVTHDQVEAMTMGTQIILLDGGVIQQHGTPKEIYDKPANVFVAKFIGSPPMNLFEVQVDGQIIHLPSGDRLDLTGHSIPNFDSKRVIFGVRPEKLKQSESGEGIPVVVRVVERLGAETLVAFNFAKQAEDSRITKASSNLHYMRIPGDSTLNSGDHCFVEFNLKDASWFNLETGSRFQ</sequence>
<dbReference type="GO" id="GO:0016887">
    <property type="term" value="F:ATP hydrolysis activity"/>
    <property type="evidence" value="ECO:0007669"/>
    <property type="project" value="InterPro"/>
</dbReference>
<name>A0A6J5YW07_9ZZZZ</name>
<keyword evidence="6" id="KW-0472">Membrane</keyword>
<gene>
    <name evidence="8" type="ORF">UFOPK3820_00351</name>
</gene>
<protein>
    <submittedName>
        <fullName evidence="8">Unannotated protein</fullName>
    </submittedName>
</protein>
<feature type="domain" description="ABC transporter" evidence="7">
    <location>
        <begin position="4"/>
        <end position="252"/>
    </location>
</feature>
<dbReference type="InterPro" id="IPR047641">
    <property type="entry name" value="ABC_transpr_MalK/UgpC-like"/>
</dbReference>
<dbReference type="PANTHER" id="PTHR43875:SF15">
    <property type="entry name" value="TREHALOSE IMPORT ATP-BINDING PROTEIN SUGC"/>
    <property type="match status" value="1"/>
</dbReference>
<organism evidence="8">
    <name type="scientific">freshwater metagenome</name>
    <dbReference type="NCBI Taxonomy" id="449393"/>
    <lineage>
        <taxon>unclassified sequences</taxon>
        <taxon>metagenomes</taxon>
        <taxon>ecological metagenomes</taxon>
    </lineage>
</organism>
<dbReference type="Pfam" id="PF00005">
    <property type="entry name" value="ABC_tran"/>
    <property type="match status" value="1"/>
</dbReference>
<dbReference type="InterPro" id="IPR040582">
    <property type="entry name" value="OB_MalK-like"/>
</dbReference>
<dbReference type="InterPro" id="IPR012340">
    <property type="entry name" value="NA-bd_OB-fold"/>
</dbReference>
<dbReference type="InterPro" id="IPR003593">
    <property type="entry name" value="AAA+_ATPase"/>
</dbReference>
<evidence type="ECO:0000256" key="5">
    <source>
        <dbReference type="ARBA" id="ARBA00022967"/>
    </source>
</evidence>
<dbReference type="Gene3D" id="3.40.50.300">
    <property type="entry name" value="P-loop containing nucleotide triphosphate hydrolases"/>
    <property type="match status" value="1"/>
</dbReference>
<dbReference type="EMBL" id="CAESAB010000008">
    <property type="protein sequence ID" value="CAB4333067.1"/>
    <property type="molecule type" value="Genomic_DNA"/>
</dbReference>
<dbReference type="PROSITE" id="PS00211">
    <property type="entry name" value="ABC_TRANSPORTER_1"/>
    <property type="match status" value="1"/>
</dbReference>
<dbReference type="InterPro" id="IPR027417">
    <property type="entry name" value="P-loop_NTPase"/>
</dbReference>
<evidence type="ECO:0000256" key="2">
    <source>
        <dbReference type="ARBA" id="ARBA00022475"/>
    </source>
</evidence>
<keyword evidence="4" id="KW-0067">ATP-binding</keyword>
<evidence type="ECO:0000256" key="1">
    <source>
        <dbReference type="ARBA" id="ARBA00022448"/>
    </source>
</evidence>
<proteinExistence type="predicted"/>
<dbReference type="SMART" id="SM00382">
    <property type="entry name" value="AAA"/>
    <property type="match status" value="1"/>
</dbReference>
<keyword evidence="5" id="KW-1278">Translocase</keyword>
<keyword evidence="2" id="KW-1003">Cell membrane</keyword>
<evidence type="ECO:0000256" key="4">
    <source>
        <dbReference type="ARBA" id="ARBA00022840"/>
    </source>
</evidence>
<keyword evidence="3" id="KW-0547">Nucleotide-binding</keyword>
<evidence type="ECO:0000259" key="7">
    <source>
        <dbReference type="PROSITE" id="PS50893"/>
    </source>
</evidence>
<dbReference type="PANTHER" id="PTHR43875">
    <property type="entry name" value="MALTODEXTRIN IMPORT ATP-BINDING PROTEIN MSMX"/>
    <property type="match status" value="1"/>
</dbReference>
<dbReference type="FunFam" id="3.40.50.300:FF:000042">
    <property type="entry name" value="Maltose/maltodextrin ABC transporter, ATP-binding protein"/>
    <property type="match status" value="1"/>
</dbReference>
<evidence type="ECO:0000256" key="3">
    <source>
        <dbReference type="ARBA" id="ARBA00022741"/>
    </source>
</evidence>
<evidence type="ECO:0000313" key="8">
    <source>
        <dbReference type="EMBL" id="CAB4333067.1"/>
    </source>
</evidence>
<dbReference type="GO" id="GO:0055052">
    <property type="term" value="C:ATP-binding cassette (ABC) transporter complex, substrate-binding subunit-containing"/>
    <property type="evidence" value="ECO:0007669"/>
    <property type="project" value="TreeGrafter"/>
</dbReference>
<dbReference type="Gene3D" id="2.40.50.140">
    <property type="entry name" value="Nucleic acid-binding proteins"/>
    <property type="match status" value="1"/>
</dbReference>
<dbReference type="SUPFAM" id="SSF52540">
    <property type="entry name" value="P-loop containing nucleoside triphosphate hydrolases"/>
    <property type="match status" value="1"/>
</dbReference>
<dbReference type="GO" id="GO:0005524">
    <property type="term" value="F:ATP binding"/>
    <property type="evidence" value="ECO:0007669"/>
    <property type="project" value="UniProtKB-KW"/>
</dbReference>
<dbReference type="InterPro" id="IPR008995">
    <property type="entry name" value="Mo/tungstate-bd_C_term_dom"/>
</dbReference>
<dbReference type="InterPro" id="IPR003439">
    <property type="entry name" value="ABC_transporter-like_ATP-bd"/>
</dbReference>
<dbReference type="GO" id="GO:0022857">
    <property type="term" value="F:transmembrane transporter activity"/>
    <property type="evidence" value="ECO:0007669"/>
    <property type="project" value="UniProtKB-ARBA"/>
</dbReference>
<dbReference type="Pfam" id="PF17912">
    <property type="entry name" value="OB_MalK"/>
    <property type="match status" value="1"/>
</dbReference>
<evidence type="ECO:0000256" key="6">
    <source>
        <dbReference type="ARBA" id="ARBA00023136"/>
    </source>
</evidence>
<accession>A0A6J5YW07</accession>